<sequence>MKKLILPLTIFVIMLIGIYYSTNYTISSCEYLIDLATETEEYIAFNQWDNAYINSLKLLDDFEKSIQFISLFSDHEHLDNLYIETLKATQFINEKDKSHSLSTIHAIKGLIEAMKDEEKITLKNIF</sequence>
<feature type="transmembrane region" description="Helical" evidence="1">
    <location>
        <begin position="5"/>
        <end position="22"/>
    </location>
</feature>
<dbReference type="InterPro" id="IPR025373">
    <property type="entry name" value="DUF4363"/>
</dbReference>
<keyword evidence="1" id="KW-0812">Transmembrane</keyword>
<protein>
    <submittedName>
        <fullName evidence="2">DUF4363 family protein</fullName>
    </submittedName>
</protein>
<comment type="caution">
    <text evidence="2">The sequence shown here is derived from an EMBL/GenBank/DDBJ whole genome shotgun (WGS) entry which is preliminary data.</text>
</comment>
<reference evidence="2 3" key="1">
    <citation type="submission" date="2020-02" db="EMBL/GenBank/DDBJ databases">
        <title>Genome assembly of a novel Clostridium senegalense strain.</title>
        <authorList>
            <person name="Gupta T.B."/>
            <person name="Jauregui R."/>
            <person name="Maclean P."/>
            <person name="Nawarathana A."/>
            <person name="Brightwell G."/>
        </authorList>
    </citation>
    <scope>NUCLEOTIDE SEQUENCE [LARGE SCALE GENOMIC DNA]</scope>
    <source>
        <strain evidence="2 3">AGRFS4</strain>
    </source>
</reference>
<keyword evidence="1" id="KW-0472">Membrane</keyword>
<keyword evidence="3" id="KW-1185">Reference proteome</keyword>
<gene>
    <name evidence="2" type="ORF">G3M99_02640</name>
</gene>
<evidence type="ECO:0000313" key="2">
    <source>
        <dbReference type="EMBL" id="NEU03771.1"/>
    </source>
</evidence>
<dbReference type="PROSITE" id="PS51257">
    <property type="entry name" value="PROKAR_LIPOPROTEIN"/>
    <property type="match status" value="1"/>
</dbReference>
<keyword evidence="1" id="KW-1133">Transmembrane helix</keyword>
<dbReference type="AlphaFoldDB" id="A0A6M0H1K1"/>
<dbReference type="EMBL" id="JAAGPU010000002">
    <property type="protein sequence ID" value="NEU03771.1"/>
    <property type="molecule type" value="Genomic_DNA"/>
</dbReference>
<dbReference type="Pfam" id="PF14276">
    <property type="entry name" value="DUF4363"/>
    <property type="match status" value="1"/>
</dbReference>
<proteinExistence type="predicted"/>
<evidence type="ECO:0000256" key="1">
    <source>
        <dbReference type="SAM" id="Phobius"/>
    </source>
</evidence>
<accession>A0A6M0H1K1</accession>
<name>A0A6M0H1K1_9CLOT</name>
<dbReference type="Proteomes" id="UP000481872">
    <property type="component" value="Unassembled WGS sequence"/>
</dbReference>
<evidence type="ECO:0000313" key="3">
    <source>
        <dbReference type="Proteomes" id="UP000481872"/>
    </source>
</evidence>
<dbReference type="RefSeq" id="WP_061994108.1">
    <property type="nucleotide sequence ID" value="NZ_JAAGPU010000002.1"/>
</dbReference>
<organism evidence="2 3">
    <name type="scientific">Clostridium senegalense</name>
    <dbReference type="NCBI Taxonomy" id="1465809"/>
    <lineage>
        <taxon>Bacteria</taxon>
        <taxon>Bacillati</taxon>
        <taxon>Bacillota</taxon>
        <taxon>Clostridia</taxon>
        <taxon>Eubacteriales</taxon>
        <taxon>Clostridiaceae</taxon>
        <taxon>Clostridium</taxon>
    </lineage>
</organism>